<dbReference type="InterPro" id="IPR033919">
    <property type="entry name" value="TSA/FSA_arc/bac"/>
</dbReference>
<dbReference type="NCBIfam" id="TIGR00875">
    <property type="entry name" value="fsa_talC_mipB"/>
    <property type="match status" value="1"/>
</dbReference>
<evidence type="ECO:0000256" key="2">
    <source>
        <dbReference type="ARBA" id="ARBA00022490"/>
    </source>
</evidence>
<dbReference type="Gene3D" id="3.20.20.70">
    <property type="entry name" value="Aldolase class I"/>
    <property type="match status" value="1"/>
</dbReference>
<protein>
    <submittedName>
        <fullName evidence="4">Fructose-6-phosphate aldolase</fullName>
    </submittedName>
</protein>
<dbReference type="GO" id="GO:0005975">
    <property type="term" value="P:carbohydrate metabolic process"/>
    <property type="evidence" value="ECO:0007669"/>
    <property type="project" value="InterPro"/>
</dbReference>
<dbReference type="AlphaFoldDB" id="A0A178M5T4"/>
<evidence type="ECO:0000313" key="4">
    <source>
        <dbReference type="EMBL" id="OAN44112.1"/>
    </source>
</evidence>
<proteinExistence type="predicted"/>
<keyword evidence="2" id="KW-0963">Cytoplasm</keyword>
<dbReference type="PANTHER" id="PTHR10683">
    <property type="entry name" value="TRANSALDOLASE"/>
    <property type="match status" value="1"/>
</dbReference>
<dbReference type="GO" id="GO:0005737">
    <property type="term" value="C:cytoplasm"/>
    <property type="evidence" value="ECO:0007669"/>
    <property type="project" value="UniProtKB-SubCell"/>
</dbReference>
<dbReference type="PROSITE" id="PS01054">
    <property type="entry name" value="TRANSALDOLASE_1"/>
    <property type="match status" value="1"/>
</dbReference>
<dbReference type="OrthoDB" id="9807051at2"/>
<sequence>MQIYLDTANLAEIREAASWGILSGVTTNPTLIARERGADFKAIITEIAELVDGPISAETISLDAEGMVREGIEYASWHPNVIIKVPSTTEGLRAVSQLAKHGIRCNVTLCFNSVQALLAARAGAFIISPFVGRVDDTGVDGMALIREIAGIYRQDREITTKILAASIRHPRHIVEAALAGADIATCPFKVLQQAMRHPLTDRGIEQFLADWKSRSAS</sequence>
<dbReference type="Proteomes" id="UP000078287">
    <property type="component" value="Unassembled WGS sequence"/>
</dbReference>
<dbReference type="InterPro" id="IPR001585">
    <property type="entry name" value="TAL/FSA"/>
</dbReference>
<dbReference type="InterPro" id="IPR004731">
    <property type="entry name" value="Transaldolase_3B/F6P_aldolase"/>
</dbReference>
<comment type="caution">
    <text evidence="4">The sequence shown here is derived from an EMBL/GenBank/DDBJ whole genome shotgun (WGS) entry which is preliminary data.</text>
</comment>
<name>A0A178M5T4_9CHLR</name>
<dbReference type="InterPro" id="IPR018225">
    <property type="entry name" value="Transaldolase_AS"/>
</dbReference>
<dbReference type="Pfam" id="PF00923">
    <property type="entry name" value="TAL_FSA"/>
    <property type="match status" value="1"/>
</dbReference>
<dbReference type="PANTHER" id="PTHR10683:SF40">
    <property type="entry name" value="FRUCTOSE-6-PHOSPHATE ALDOLASE 1-RELATED"/>
    <property type="match status" value="1"/>
</dbReference>
<keyword evidence="3" id="KW-0704">Schiff base</keyword>
<dbReference type="FunFam" id="3.20.20.70:FF:000018">
    <property type="entry name" value="Probable transaldolase"/>
    <property type="match status" value="1"/>
</dbReference>
<evidence type="ECO:0000313" key="5">
    <source>
        <dbReference type="Proteomes" id="UP000078287"/>
    </source>
</evidence>
<dbReference type="GO" id="GO:0016832">
    <property type="term" value="F:aldehyde-lyase activity"/>
    <property type="evidence" value="ECO:0007669"/>
    <property type="project" value="InterPro"/>
</dbReference>
<dbReference type="STRING" id="1707952.A6A03_02900"/>
<dbReference type="CDD" id="cd00956">
    <property type="entry name" value="Transaldolase_FSA"/>
    <property type="match status" value="1"/>
</dbReference>
<gene>
    <name evidence="4" type="ORF">A6A03_02900</name>
</gene>
<dbReference type="PROSITE" id="PS00958">
    <property type="entry name" value="TRANSALDOLASE_2"/>
    <property type="match status" value="1"/>
</dbReference>
<dbReference type="RefSeq" id="WP_012615939.1">
    <property type="nucleotide sequence ID" value="NZ_LWQS01000071.1"/>
</dbReference>
<evidence type="ECO:0000256" key="1">
    <source>
        <dbReference type="ARBA" id="ARBA00004496"/>
    </source>
</evidence>
<reference evidence="4 5" key="1">
    <citation type="submission" date="2016-04" db="EMBL/GenBank/DDBJ databases">
        <title>Chloroflexus islandicus sp. nov., a thermophilic filamentous anoxygenic phototrophic bacterium from geyser Strokkur (Iceland).</title>
        <authorList>
            <person name="Gaisin V.A."/>
            <person name="Kalashnikov A.M."/>
            <person name="Sukhacheva M.V."/>
            <person name="Grouzdev D.S."/>
            <person name="Ivanov T.M."/>
            <person name="Kuznetsov B."/>
            <person name="Gorlenko V.M."/>
        </authorList>
    </citation>
    <scope>NUCLEOTIDE SEQUENCE [LARGE SCALE GENOMIC DNA]</scope>
    <source>
        <strain evidence="5">isl-2</strain>
    </source>
</reference>
<organism evidence="4 5">
    <name type="scientific">Chloroflexus islandicus</name>
    <dbReference type="NCBI Taxonomy" id="1707952"/>
    <lineage>
        <taxon>Bacteria</taxon>
        <taxon>Bacillati</taxon>
        <taxon>Chloroflexota</taxon>
        <taxon>Chloroflexia</taxon>
        <taxon>Chloroflexales</taxon>
        <taxon>Chloroflexineae</taxon>
        <taxon>Chloroflexaceae</taxon>
        <taxon>Chloroflexus</taxon>
    </lineage>
</organism>
<dbReference type="InterPro" id="IPR013785">
    <property type="entry name" value="Aldolase_TIM"/>
</dbReference>
<dbReference type="SUPFAM" id="SSF51569">
    <property type="entry name" value="Aldolase"/>
    <property type="match status" value="1"/>
</dbReference>
<evidence type="ECO:0000256" key="3">
    <source>
        <dbReference type="ARBA" id="ARBA00023270"/>
    </source>
</evidence>
<comment type="subcellular location">
    <subcellularLocation>
        <location evidence="1">Cytoplasm</location>
    </subcellularLocation>
</comment>
<keyword evidence="5" id="KW-1185">Reference proteome</keyword>
<dbReference type="EMBL" id="LWQS01000071">
    <property type="protein sequence ID" value="OAN44112.1"/>
    <property type="molecule type" value="Genomic_DNA"/>
</dbReference>
<accession>A0A178M5T4</accession>